<evidence type="ECO:0008006" key="4">
    <source>
        <dbReference type="Google" id="ProtNLM"/>
    </source>
</evidence>
<sequence>MELTTPARVGIFATGLVALFATALGVGNAVGPVVDPPPTGDEAMAEHAGEGAESMAGASEHGGDHLPGGLMVSQDGYTLELAVTRLQPGSSVPLAFTVSDDDGAPLTSYDVEHEKQLHLIVVRRDGTGFQHVHPELDATSGEWSTDVALSAGPWRVLADFVPAGADEGITLGADLAVAGDFEPVQPPDQSRTSQVGDYTVTIEGDLVAGEDADLTLTVEKDGQPVTDLQPYLGANGHLVALRDGDLAYLHVHPEDDGTAGPEIGFVAEVPSAGRYFLYLDFLHGDVVRTATFTLEASR</sequence>
<keyword evidence="3" id="KW-1185">Reference proteome</keyword>
<evidence type="ECO:0000256" key="1">
    <source>
        <dbReference type="SAM" id="MobiDB-lite"/>
    </source>
</evidence>
<accession>A0ABP5KQ97</accession>
<gene>
    <name evidence="2" type="ORF">GCM10009843_40810</name>
</gene>
<dbReference type="RefSeq" id="WP_344305710.1">
    <property type="nucleotide sequence ID" value="NZ_BAAAQQ010000014.1"/>
</dbReference>
<name>A0ABP5KQ97_9ACTN</name>
<reference evidence="3" key="1">
    <citation type="journal article" date="2019" name="Int. J. Syst. Evol. Microbiol.">
        <title>The Global Catalogue of Microorganisms (GCM) 10K type strain sequencing project: providing services to taxonomists for standard genome sequencing and annotation.</title>
        <authorList>
            <consortium name="The Broad Institute Genomics Platform"/>
            <consortium name="The Broad Institute Genome Sequencing Center for Infectious Disease"/>
            <person name="Wu L."/>
            <person name="Ma J."/>
        </authorList>
    </citation>
    <scope>NUCLEOTIDE SEQUENCE [LARGE SCALE GENOMIC DNA]</scope>
    <source>
        <strain evidence="3">JCM 16021</strain>
    </source>
</reference>
<comment type="caution">
    <text evidence="2">The sequence shown here is derived from an EMBL/GenBank/DDBJ whole genome shotgun (WGS) entry which is preliminary data.</text>
</comment>
<proteinExistence type="predicted"/>
<dbReference type="EMBL" id="BAAAQQ010000014">
    <property type="protein sequence ID" value="GAA2134386.1"/>
    <property type="molecule type" value="Genomic_DNA"/>
</dbReference>
<evidence type="ECO:0000313" key="2">
    <source>
        <dbReference type="EMBL" id="GAA2134386.1"/>
    </source>
</evidence>
<feature type="region of interest" description="Disordered" evidence="1">
    <location>
        <begin position="38"/>
        <end position="61"/>
    </location>
</feature>
<organism evidence="2 3">
    <name type="scientific">Nocardioides bigeumensis</name>
    <dbReference type="NCBI Taxonomy" id="433657"/>
    <lineage>
        <taxon>Bacteria</taxon>
        <taxon>Bacillati</taxon>
        <taxon>Actinomycetota</taxon>
        <taxon>Actinomycetes</taxon>
        <taxon>Propionibacteriales</taxon>
        <taxon>Nocardioidaceae</taxon>
        <taxon>Nocardioides</taxon>
    </lineage>
</organism>
<protein>
    <recommendedName>
        <fullName evidence="4">Heavy-metal-associated domain-containing protein</fullName>
    </recommendedName>
</protein>
<evidence type="ECO:0000313" key="3">
    <source>
        <dbReference type="Proteomes" id="UP001500575"/>
    </source>
</evidence>
<dbReference type="Proteomes" id="UP001500575">
    <property type="component" value="Unassembled WGS sequence"/>
</dbReference>